<dbReference type="PANTHER" id="PTHR42796">
    <property type="entry name" value="FUMARYLACETOACETATE HYDROLASE DOMAIN-CONTAINING PROTEIN 2A-RELATED"/>
    <property type="match status" value="1"/>
</dbReference>
<dbReference type="RefSeq" id="WP_344072748.1">
    <property type="nucleotide sequence ID" value="NZ_BAAAPL010000002.1"/>
</dbReference>
<dbReference type="InterPro" id="IPR011234">
    <property type="entry name" value="Fumarylacetoacetase-like_C"/>
</dbReference>
<dbReference type="GO" id="GO:0016787">
    <property type="term" value="F:hydrolase activity"/>
    <property type="evidence" value="ECO:0007669"/>
    <property type="project" value="UniProtKB-KW"/>
</dbReference>
<proteinExistence type="inferred from homology"/>
<evidence type="ECO:0000259" key="3">
    <source>
        <dbReference type="Pfam" id="PF01557"/>
    </source>
</evidence>
<dbReference type="Gene3D" id="2.30.30.370">
    <property type="entry name" value="FAH"/>
    <property type="match status" value="1"/>
</dbReference>
<dbReference type="SUPFAM" id="SSF56529">
    <property type="entry name" value="FAH"/>
    <property type="match status" value="1"/>
</dbReference>
<dbReference type="InterPro" id="IPR036663">
    <property type="entry name" value="Fumarylacetoacetase_C_sf"/>
</dbReference>
<feature type="domain" description="Rv2993c-like N-terminal" evidence="4">
    <location>
        <begin position="1"/>
        <end position="50"/>
    </location>
</feature>
<organism evidence="5 6">
    <name type="scientific">Microbacterium sediminicola</name>
    <dbReference type="NCBI Taxonomy" id="415210"/>
    <lineage>
        <taxon>Bacteria</taxon>
        <taxon>Bacillati</taxon>
        <taxon>Actinomycetota</taxon>
        <taxon>Actinomycetes</taxon>
        <taxon>Micrococcales</taxon>
        <taxon>Microbacteriaceae</taxon>
        <taxon>Microbacterium</taxon>
    </lineage>
</organism>
<gene>
    <name evidence="5" type="ORF">GCM10009808_23110</name>
</gene>
<dbReference type="Pfam" id="PF01557">
    <property type="entry name" value="FAA_hydrolase"/>
    <property type="match status" value="1"/>
</dbReference>
<name>A0ABN2IG95_9MICO</name>
<feature type="domain" description="Fumarylacetoacetase-like C-terminal" evidence="3">
    <location>
        <begin position="56"/>
        <end position="256"/>
    </location>
</feature>
<dbReference type="Proteomes" id="UP001501690">
    <property type="component" value="Unassembled WGS sequence"/>
</dbReference>
<keyword evidence="5" id="KW-0378">Hydrolase</keyword>
<dbReference type="PANTHER" id="PTHR42796:SF4">
    <property type="entry name" value="FUMARYLACETOACETATE HYDROLASE DOMAIN-CONTAINING PROTEIN 2A"/>
    <property type="match status" value="1"/>
</dbReference>
<sequence>MRYARCEIEGREFFGVVDGDRIHEIAGPLFGERRLTGADHALADVTLLPPVMPPTFYAAGFNYKAHNRHHEELGYDPVKVGPHPEVGYRAQSALIAHGEAIVKPDDVEGRFETEAEVVAVIGATMRHVTREEAIAGVFGWTIGNDVSARTWQHADRTFWRAKNADTFKPMGPWIETDIDPMTATTTVRRNGEIDAQFATGDMIFDPYDFIVEITKYITLRPGDVLWMGADGNTPMAVGDVIDIEISGIGTLTNTVVAERRDIDTVVAERYESDPVGAVAGTQKGNGR</sequence>
<keyword evidence="6" id="KW-1185">Reference proteome</keyword>
<evidence type="ECO:0000256" key="2">
    <source>
        <dbReference type="ARBA" id="ARBA00022723"/>
    </source>
</evidence>
<accession>A0ABN2IG95</accession>
<reference evidence="5 6" key="1">
    <citation type="journal article" date="2019" name="Int. J. Syst. Evol. Microbiol.">
        <title>The Global Catalogue of Microorganisms (GCM) 10K type strain sequencing project: providing services to taxonomists for standard genome sequencing and annotation.</title>
        <authorList>
            <consortium name="The Broad Institute Genomics Platform"/>
            <consortium name="The Broad Institute Genome Sequencing Center for Infectious Disease"/>
            <person name="Wu L."/>
            <person name="Ma J."/>
        </authorList>
    </citation>
    <scope>NUCLEOTIDE SEQUENCE [LARGE SCALE GENOMIC DNA]</scope>
    <source>
        <strain evidence="5 6">JCM 15577</strain>
    </source>
</reference>
<comment type="similarity">
    <text evidence="1">Belongs to the FAH family.</text>
</comment>
<comment type="caution">
    <text evidence="5">The sequence shown here is derived from an EMBL/GenBank/DDBJ whole genome shotgun (WGS) entry which is preliminary data.</text>
</comment>
<dbReference type="EMBL" id="BAAAPL010000002">
    <property type="protein sequence ID" value="GAA1704547.1"/>
    <property type="molecule type" value="Genomic_DNA"/>
</dbReference>
<dbReference type="InterPro" id="IPR018833">
    <property type="entry name" value="Rv2993c-like_N"/>
</dbReference>
<dbReference type="Pfam" id="PF10370">
    <property type="entry name" value="Rv2993c-like_N"/>
    <property type="match status" value="1"/>
</dbReference>
<evidence type="ECO:0000313" key="6">
    <source>
        <dbReference type="Proteomes" id="UP001501690"/>
    </source>
</evidence>
<dbReference type="InterPro" id="IPR051121">
    <property type="entry name" value="FAH"/>
</dbReference>
<evidence type="ECO:0000259" key="4">
    <source>
        <dbReference type="Pfam" id="PF10370"/>
    </source>
</evidence>
<dbReference type="Gene3D" id="3.90.850.10">
    <property type="entry name" value="Fumarylacetoacetase-like, C-terminal domain"/>
    <property type="match status" value="1"/>
</dbReference>
<evidence type="ECO:0000256" key="1">
    <source>
        <dbReference type="ARBA" id="ARBA00010211"/>
    </source>
</evidence>
<keyword evidence="2" id="KW-0479">Metal-binding</keyword>
<evidence type="ECO:0000313" key="5">
    <source>
        <dbReference type="EMBL" id="GAA1704547.1"/>
    </source>
</evidence>
<protein>
    <submittedName>
        <fullName evidence="5">Fumarylacetoacetate hydrolase family protein</fullName>
    </submittedName>
</protein>